<protein>
    <submittedName>
        <fullName evidence="3">UspA domain-containing protein</fullName>
    </submittedName>
</protein>
<feature type="domain" description="UspA" evidence="2">
    <location>
        <begin position="154"/>
        <end position="300"/>
    </location>
</feature>
<evidence type="ECO:0000259" key="2">
    <source>
        <dbReference type="Pfam" id="PF00582"/>
    </source>
</evidence>
<dbReference type="SUPFAM" id="SSF52402">
    <property type="entry name" value="Adenine nucleotide alpha hydrolases-like"/>
    <property type="match status" value="2"/>
</dbReference>
<dbReference type="EMBL" id="AOMB01000003">
    <property type="protein sequence ID" value="EMA42052.1"/>
    <property type="molecule type" value="Genomic_DNA"/>
</dbReference>
<dbReference type="AlphaFoldDB" id="M0M8B9"/>
<dbReference type="PANTHER" id="PTHR46268">
    <property type="entry name" value="STRESS RESPONSE PROTEIN NHAX"/>
    <property type="match status" value="1"/>
</dbReference>
<reference evidence="3 4" key="1">
    <citation type="journal article" date="2014" name="PLoS Genet.">
        <title>Phylogenetically driven sequencing of extremely halophilic archaea reveals strategies for static and dynamic osmo-response.</title>
        <authorList>
            <person name="Becker E.A."/>
            <person name="Seitzer P.M."/>
            <person name="Tritt A."/>
            <person name="Larsen D."/>
            <person name="Krusor M."/>
            <person name="Yao A.I."/>
            <person name="Wu D."/>
            <person name="Madern D."/>
            <person name="Eisen J.A."/>
            <person name="Darling A.E."/>
            <person name="Facciotti M.T."/>
        </authorList>
    </citation>
    <scope>NUCLEOTIDE SEQUENCE [LARGE SCALE GENOMIC DNA]</scope>
    <source>
        <strain evidence="3 4">100A6</strain>
    </source>
</reference>
<feature type="domain" description="UspA" evidence="2">
    <location>
        <begin position="10"/>
        <end position="146"/>
    </location>
</feature>
<keyword evidence="4" id="KW-1185">Reference proteome</keyword>
<dbReference type="OrthoDB" id="105697at2157"/>
<evidence type="ECO:0000313" key="3">
    <source>
        <dbReference type="EMBL" id="EMA42052.1"/>
    </source>
</evidence>
<comment type="similarity">
    <text evidence="1">Belongs to the universal stress protein A family.</text>
</comment>
<accession>M0M8B9</accession>
<dbReference type="InterPro" id="IPR014729">
    <property type="entry name" value="Rossmann-like_a/b/a_fold"/>
</dbReference>
<gene>
    <name evidence="3" type="ORF">C447_00640</name>
</gene>
<dbReference type="Pfam" id="PF00582">
    <property type="entry name" value="Usp"/>
    <property type="match status" value="2"/>
</dbReference>
<proteinExistence type="inferred from homology"/>
<sequence>MGSVLRAKSMYDRITIAIDGSDEAKYAAKRGLELALTLNATVDALYVVPQKSLQLTQTTEEQTRLRDRGEAFLSEIEELASEIDYPIVTALSEGKPAVQISKHASDQNTNLIIIGRQGITGLGKRFLGGVSEQVLYQSDVPVFVIPDTDQITEYCRILIPTDGSGNAEVAAPFGATIAQFYDSEIHVLNVVDIQAAGGVFNAGGLEKEFIERLEARGQKAVKRTVTGIDDTTPNANVQTNIKRMTSFEGVAAGIREYAEGNDIDLIVMGSHGRSNLRRQLLGNVASTILRTVDVPVLIVKRT</sequence>
<evidence type="ECO:0000313" key="4">
    <source>
        <dbReference type="Proteomes" id="UP000011566"/>
    </source>
</evidence>
<dbReference type="Gene3D" id="3.40.50.620">
    <property type="entry name" value="HUPs"/>
    <property type="match status" value="2"/>
</dbReference>
<name>M0M8B9_9EURY</name>
<evidence type="ECO:0000256" key="1">
    <source>
        <dbReference type="ARBA" id="ARBA00008791"/>
    </source>
</evidence>
<dbReference type="InterPro" id="IPR006016">
    <property type="entry name" value="UspA"/>
</dbReference>
<dbReference type="PANTHER" id="PTHR46268:SF6">
    <property type="entry name" value="UNIVERSAL STRESS PROTEIN UP12"/>
    <property type="match status" value="1"/>
</dbReference>
<organism evidence="3 4">
    <name type="scientific">Halococcus hamelinensis 100A6</name>
    <dbReference type="NCBI Taxonomy" id="1132509"/>
    <lineage>
        <taxon>Archaea</taxon>
        <taxon>Methanobacteriati</taxon>
        <taxon>Methanobacteriota</taxon>
        <taxon>Stenosarchaea group</taxon>
        <taxon>Halobacteria</taxon>
        <taxon>Halobacteriales</taxon>
        <taxon>Halococcaceae</taxon>
        <taxon>Halococcus</taxon>
    </lineage>
</organism>
<comment type="caution">
    <text evidence="3">The sequence shown here is derived from an EMBL/GenBank/DDBJ whole genome shotgun (WGS) entry which is preliminary data.</text>
</comment>
<dbReference type="CDD" id="cd00293">
    <property type="entry name" value="USP-like"/>
    <property type="match status" value="2"/>
</dbReference>
<dbReference type="PRINTS" id="PR01438">
    <property type="entry name" value="UNVRSLSTRESS"/>
</dbReference>
<dbReference type="InterPro" id="IPR006015">
    <property type="entry name" value="Universal_stress_UspA"/>
</dbReference>
<dbReference type="eggNOG" id="arCOG00449">
    <property type="taxonomic scope" value="Archaea"/>
</dbReference>
<dbReference type="PATRIC" id="fig|1132509.6.peg.150"/>
<dbReference type="Proteomes" id="UP000011566">
    <property type="component" value="Unassembled WGS sequence"/>
</dbReference>